<dbReference type="AlphaFoldDB" id="A0A098R020"/>
<reference evidence="2 3" key="1">
    <citation type="submission" date="2014-05" db="EMBL/GenBank/DDBJ databases">
        <title>De novo Genome Sequence of Spirocheata sp.</title>
        <authorList>
            <person name="Shivani Y."/>
            <person name="Subhash Y."/>
            <person name="Tushar L."/>
            <person name="Sasikala C."/>
            <person name="Ramana C.V."/>
        </authorList>
    </citation>
    <scope>NUCLEOTIDE SEQUENCE [LARGE SCALE GENOMIC DNA]</scope>
    <source>
        <strain evidence="2 3">JC230</strain>
    </source>
</reference>
<feature type="chain" id="PRO_5001946675" description="Lipoprotein" evidence="1">
    <location>
        <begin position="26"/>
        <end position="601"/>
    </location>
</feature>
<comment type="caution">
    <text evidence="2">The sequence shown here is derived from an EMBL/GenBank/DDBJ whole genome shotgun (WGS) entry which is preliminary data.</text>
</comment>
<keyword evidence="1" id="KW-0732">Signal</keyword>
<protein>
    <recommendedName>
        <fullName evidence="4">Lipoprotein</fullName>
    </recommendedName>
</protein>
<evidence type="ECO:0000313" key="3">
    <source>
        <dbReference type="Proteomes" id="UP000029692"/>
    </source>
</evidence>
<dbReference type="RefSeq" id="WP_037547535.1">
    <property type="nucleotide sequence ID" value="NZ_JNUP01000063.1"/>
</dbReference>
<accession>A0A098R020</accession>
<proteinExistence type="predicted"/>
<evidence type="ECO:0008006" key="4">
    <source>
        <dbReference type="Google" id="ProtNLM"/>
    </source>
</evidence>
<dbReference type="Proteomes" id="UP000029692">
    <property type="component" value="Unassembled WGS sequence"/>
</dbReference>
<evidence type="ECO:0000313" key="2">
    <source>
        <dbReference type="EMBL" id="KGE72077.1"/>
    </source>
</evidence>
<name>A0A098R020_9SPIO</name>
<gene>
    <name evidence="2" type="ORF">DC28_08225</name>
</gene>
<dbReference type="EMBL" id="JNUP01000063">
    <property type="protein sequence ID" value="KGE72077.1"/>
    <property type="molecule type" value="Genomic_DNA"/>
</dbReference>
<dbReference type="STRING" id="1480694.DC28_08225"/>
<dbReference type="PROSITE" id="PS51257">
    <property type="entry name" value="PROKAR_LIPOPROTEIN"/>
    <property type="match status" value="1"/>
</dbReference>
<keyword evidence="3" id="KW-1185">Reference proteome</keyword>
<feature type="signal peptide" evidence="1">
    <location>
        <begin position="1"/>
        <end position="25"/>
    </location>
</feature>
<evidence type="ECO:0000256" key="1">
    <source>
        <dbReference type="SAM" id="SignalP"/>
    </source>
</evidence>
<sequence length="601" mass="64216">MNTVVRIIFLVLSMAVLVGCTILDGQDPDGKDPDLEQPGGEGPLSGITGTARFYPWDTHDLYSTANLSGYVDLLVGTQELSIPASSFSFFNYYYLEAPFEVAVQADGPVPIFLFSNLEYSDPPIFEGPVAYAGVALVDAVPGQMTDMYEGIPALAPSEYQDFYVPLHVDAGYTPTGIPEITDFRVDTTDSSVPFVSVSGSLANTDLAVAALKINNRYLLVDLETTGGGMGSFTQTIDLQPGTNTVELLGVSTQGHTVSEPKTVTFSPQGSPGSGPDIYATLTWDWPSSNMDIFVWYFDETAPDGSSTARWLLEANNPDVPPAPNGLASSGFFGGGTIGHAQGSEITFIYEETPAYLTLSVDDQAGSYSLSMGNGGDVVFDLTGSLGGQGGFWDGTGTGTFDLGIPETATGFFATGGFGLATMTGVTGVLTITHNETGLATGSITLTGPQQASIPATDFTLSFSDARYEQTEQGTLSSSNPYMNLDLKESQGYGPEHLTLYDAPDGYYVFAVASISMTEPEHSPNSFLHSRVFLGAQIGGKEYRFSPHWFEHHHGDPLTQQNAPEAYWFRAFDVRINQGKEAVISPNTTLELPGYPSLRGLR</sequence>
<organism evidence="2 3">
    <name type="scientific">Spirochaeta lutea</name>
    <dbReference type="NCBI Taxonomy" id="1480694"/>
    <lineage>
        <taxon>Bacteria</taxon>
        <taxon>Pseudomonadati</taxon>
        <taxon>Spirochaetota</taxon>
        <taxon>Spirochaetia</taxon>
        <taxon>Spirochaetales</taxon>
        <taxon>Spirochaetaceae</taxon>
        <taxon>Spirochaeta</taxon>
    </lineage>
</organism>